<dbReference type="AlphaFoldDB" id="A0A1R1PBS2"/>
<evidence type="ECO:0000313" key="2">
    <source>
        <dbReference type="Proteomes" id="UP000188320"/>
    </source>
</evidence>
<dbReference type="EMBL" id="LSSK01001940">
    <property type="protein sequence ID" value="OMH78400.1"/>
    <property type="molecule type" value="Genomic_DNA"/>
</dbReference>
<keyword evidence="2" id="KW-1185">Reference proteome</keyword>
<comment type="caution">
    <text evidence="1">The sequence shown here is derived from an EMBL/GenBank/DDBJ whole genome shotgun (WGS) entry which is preliminary data.</text>
</comment>
<accession>A0A1R1PBS2</accession>
<name>A0A1R1PBS2_ZANCU</name>
<dbReference type="Proteomes" id="UP000188320">
    <property type="component" value="Unassembled WGS sequence"/>
</dbReference>
<organism evidence="1 2">
    <name type="scientific">Zancudomyces culisetae</name>
    <name type="common">Gut fungus</name>
    <name type="synonym">Smittium culisetae</name>
    <dbReference type="NCBI Taxonomy" id="1213189"/>
    <lineage>
        <taxon>Eukaryota</taxon>
        <taxon>Fungi</taxon>
        <taxon>Fungi incertae sedis</taxon>
        <taxon>Zoopagomycota</taxon>
        <taxon>Kickxellomycotina</taxon>
        <taxon>Harpellomycetes</taxon>
        <taxon>Harpellales</taxon>
        <taxon>Legeriomycetaceae</taxon>
        <taxon>Zancudomyces</taxon>
    </lineage>
</organism>
<reference evidence="2" key="1">
    <citation type="submission" date="2017-01" db="EMBL/GenBank/DDBJ databases">
        <authorList>
            <person name="Wang Y."/>
            <person name="White M."/>
            <person name="Kvist S."/>
            <person name="Moncalvo J.-M."/>
        </authorList>
    </citation>
    <scope>NUCLEOTIDE SEQUENCE [LARGE SCALE GENOMIC DNA]</scope>
    <source>
        <strain evidence="2">COL-18-3</strain>
    </source>
</reference>
<gene>
    <name evidence="1" type="ORF">AX774_g8214</name>
</gene>
<protein>
    <submittedName>
        <fullName evidence="1">Uncharacterized protein</fullName>
    </submittedName>
</protein>
<proteinExistence type="predicted"/>
<evidence type="ECO:0000313" key="1">
    <source>
        <dbReference type="EMBL" id="OMH78400.1"/>
    </source>
</evidence>
<sequence length="90" mass="10123">MLLGNSVVLLQKKKQGIKDRNLYNVLVLATKHLGIGGVVETPTFNRFESSSLCSVIFAFLLLQFRYSQLCGLVSTAKYFKFGKATNREYV</sequence>